<dbReference type="InterPro" id="IPR009100">
    <property type="entry name" value="AcylCoA_DH/oxidase_NM_dom_sf"/>
</dbReference>
<sequence length="342" mass="35927">MRALTSPPLFPPGTSQPCLTPAQAFRRLVDAGEDRLPLPGSGQTLQRWQRLARIGQEDLALAKLFEGHTDALAILAELQAPPPPAGSRWGTWCAEPPSHRVSAVPLSGRQVRLDGIKAWCSGAASVTHALMSAWLPGRQPCLVAIDLGQAGIEIVDAPWPGVGMARAGTAELRLRGATATLVGEPGDYTRRAGFWQGGAGVAACWWGACTGIATPVRRAAARRDAQSHPHLHAHLGAIDVMLSQSAALLRESAAAIDAAPTQACAALALRARLSVTLAAEDILARVGRALGPGPLCQDPALGQLVADLPVFIQQSHAERDQANLAALLLDSDVNGPREWTLQ</sequence>
<dbReference type="EMBL" id="CAADIG010000013">
    <property type="protein sequence ID" value="VFR42110.1"/>
    <property type="molecule type" value="Genomic_DNA"/>
</dbReference>
<gene>
    <name evidence="1" type="ORF">ANT2_3513</name>
    <name evidence="2" type="ORF">ANT3_3516</name>
</gene>
<evidence type="ECO:0000313" key="2">
    <source>
        <dbReference type="EMBL" id="VFR67835.1"/>
    </source>
</evidence>
<dbReference type="SUPFAM" id="SSF56645">
    <property type="entry name" value="Acyl-CoA dehydrogenase NM domain-like"/>
    <property type="match status" value="1"/>
</dbReference>
<dbReference type="GO" id="GO:0016627">
    <property type="term" value="F:oxidoreductase activity, acting on the CH-CH group of donors"/>
    <property type="evidence" value="ECO:0007669"/>
    <property type="project" value="InterPro"/>
</dbReference>
<name>A0A484QZ30_9ZZZZ</name>
<dbReference type="Gene3D" id="2.40.110.10">
    <property type="entry name" value="Butyryl-CoA Dehydrogenase, subunit A, domain 2"/>
    <property type="match status" value="1"/>
</dbReference>
<dbReference type="EMBL" id="CAADID010000017">
    <property type="protein sequence ID" value="VFR67835.1"/>
    <property type="molecule type" value="Genomic_DNA"/>
</dbReference>
<accession>A0A484QZ30</accession>
<dbReference type="AlphaFoldDB" id="A0A484QZ30"/>
<organism evidence="1">
    <name type="scientific">plant metagenome</name>
    <dbReference type="NCBI Taxonomy" id="1297885"/>
    <lineage>
        <taxon>unclassified sequences</taxon>
        <taxon>metagenomes</taxon>
        <taxon>organismal metagenomes</taxon>
    </lineage>
</organism>
<reference evidence="1" key="1">
    <citation type="submission" date="2019-03" db="EMBL/GenBank/DDBJ databases">
        <authorList>
            <person name="Danneels B."/>
        </authorList>
    </citation>
    <scope>NUCLEOTIDE SEQUENCE</scope>
</reference>
<proteinExistence type="predicted"/>
<protein>
    <submittedName>
        <fullName evidence="1">Acyl-CoA dehydrogenase/oxidase domain protein</fullName>
    </submittedName>
</protein>
<dbReference type="InterPro" id="IPR046373">
    <property type="entry name" value="Acyl-CoA_Oxase/DH_mid-dom_sf"/>
</dbReference>
<evidence type="ECO:0000313" key="1">
    <source>
        <dbReference type="EMBL" id="VFR42110.1"/>
    </source>
</evidence>